<reference evidence="1" key="1">
    <citation type="submission" date="2023-04" db="EMBL/GenBank/DDBJ databases">
        <title>Phytophthora lilii NBRC 32176.</title>
        <authorList>
            <person name="Ichikawa N."/>
            <person name="Sato H."/>
            <person name="Tonouchi N."/>
        </authorList>
    </citation>
    <scope>NUCLEOTIDE SEQUENCE</scope>
    <source>
        <strain evidence="1">NBRC 32176</strain>
    </source>
</reference>
<sequence>MYDNSVDDWSWEQSRLARNWELALEIFALLPIEAFPFALGLYDALHVAQCNKLCRVYKLRRYFTKLSKIYSDRPWGSISPQPAFEALYEQSDFALGLVIGLPVDICLLHTGNVVSHFTNAILTSRQAGSLATNSMEPPFLENMVVLCIGHHDRWFYWDMTMSHLFRTAKPSTALLFSSLERY</sequence>
<accession>A0A9W6X340</accession>
<dbReference type="AlphaFoldDB" id="A0A9W6X340"/>
<dbReference type="Proteomes" id="UP001165083">
    <property type="component" value="Unassembled WGS sequence"/>
</dbReference>
<keyword evidence="2" id="KW-1185">Reference proteome</keyword>
<protein>
    <submittedName>
        <fullName evidence="1">Unnamed protein product</fullName>
    </submittedName>
</protein>
<proteinExistence type="predicted"/>
<dbReference type="OrthoDB" id="127567at2759"/>
<comment type="caution">
    <text evidence="1">The sequence shown here is derived from an EMBL/GenBank/DDBJ whole genome shotgun (WGS) entry which is preliminary data.</text>
</comment>
<organism evidence="1 2">
    <name type="scientific">Phytophthora lilii</name>
    <dbReference type="NCBI Taxonomy" id="2077276"/>
    <lineage>
        <taxon>Eukaryota</taxon>
        <taxon>Sar</taxon>
        <taxon>Stramenopiles</taxon>
        <taxon>Oomycota</taxon>
        <taxon>Peronosporomycetes</taxon>
        <taxon>Peronosporales</taxon>
        <taxon>Peronosporaceae</taxon>
        <taxon>Phytophthora</taxon>
    </lineage>
</organism>
<evidence type="ECO:0000313" key="2">
    <source>
        <dbReference type="Proteomes" id="UP001165083"/>
    </source>
</evidence>
<name>A0A9W6X340_9STRA</name>
<dbReference type="EMBL" id="BSXW01000758">
    <property type="protein sequence ID" value="GMF29138.1"/>
    <property type="molecule type" value="Genomic_DNA"/>
</dbReference>
<evidence type="ECO:0000313" key="1">
    <source>
        <dbReference type="EMBL" id="GMF29138.1"/>
    </source>
</evidence>
<gene>
    <name evidence="1" type="ORF">Plil01_001233800</name>
</gene>